<dbReference type="AlphaFoldDB" id="A0A0C9XK49"/>
<evidence type="ECO:0000313" key="1">
    <source>
        <dbReference type="EMBL" id="KIJ96532.1"/>
    </source>
</evidence>
<name>A0A0C9XK49_9AGAR</name>
<evidence type="ECO:0000313" key="2">
    <source>
        <dbReference type="Proteomes" id="UP000054477"/>
    </source>
</evidence>
<dbReference type="HOGENOM" id="CLU_2922950_0_0_1"/>
<gene>
    <name evidence="1" type="ORF">K443DRAFT_634643</name>
</gene>
<reference evidence="1 2" key="1">
    <citation type="submission" date="2014-04" db="EMBL/GenBank/DDBJ databases">
        <authorList>
            <consortium name="DOE Joint Genome Institute"/>
            <person name="Kuo A."/>
            <person name="Kohler A."/>
            <person name="Nagy L.G."/>
            <person name="Floudas D."/>
            <person name="Copeland A."/>
            <person name="Barry K.W."/>
            <person name="Cichocki N."/>
            <person name="Veneault-Fourrey C."/>
            <person name="LaButti K."/>
            <person name="Lindquist E.A."/>
            <person name="Lipzen A."/>
            <person name="Lundell T."/>
            <person name="Morin E."/>
            <person name="Murat C."/>
            <person name="Sun H."/>
            <person name="Tunlid A."/>
            <person name="Henrissat B."/>
            <person name="Grigoriev I.V."/>
            <person name="Hibbett D.S."/>
            <person name="Martin F."/>
            <person name="Nordberg H.P."/>
            <person name="Cantor M.N."/>
            <person name="Hua S.X."/>
        </authorList>
    </citation>
    <scope>NUCLEOTIDE SEQUENCE [LARGE SCALE GENOMIC DNA]</scope>
    <source>
        <strain evidence="1 2">LaAM-08-1</strain>
    </source>
</reference>
<reference evidence="2" key="2">
    <citation type="submission" date="2015-01" db="EMBL/GenBank/DDBJ databases">
        <title>Evolutionary Origins and Diversification of the Mycorrhizal Mutualists.</title>
        <authorList>
            <consortium name="DOE Joint Genome Institute"/>
            <consortium name="Mycorrhizal Genomics Consortium"/>
            <person name="Kohler A."/>
            <person name="Kuo A."/>
            <person name="Nagy L.G."/>
            <person name="Floudas D."/>
            <person name="Copeland A."/>
            <person name="Barry K.W."/>
            <person name="Cichocki N."/>
            <person name="Veneault-Fourrey C."/>
            <person name="LaButti K."/>
            <person name="Lindquist E.A."/>
            <person name="Lipzen A."/>
            <person name="Lundell T."/>
            <person name="Morin E."/>
            <person name="Murat C."/>
            <person name="Riley R."/>
            <person name="Ohm R."/>
            <person name="Sun H."/>
            <person name="Tunlid A."/>
            <person name="Henrissat B."/>
            <person name="Grigoriev I.V."/>
            <person name="Hibbett D.S."/>
            <person name="Martin F."/>
        </authorList>
    </citation>
    <scope>NUCLEOTIDE SEQUENCE [LARGE SCALE GENOMIC DNA]</scope>
    <source>
        <strain evidence="2">LaAM-08-1</strain>
    </source>
</reference>
<dbReference type="EMBL" id="KN838718">
    <property type="protein sequence ID" value="KIJ96532.1"/>
    <property type="molecule type" value="Genomic_DNA"/>
</dbReference>
<proteinExistence type="predicted"/>
<protein>
    <submittedName>
        <fullName evidence="1">Uncharacterized protein</fullName>
    </submittedName>
</protein>
<dbReference type="Proteomes" id="UP000054477">
    <property type="component" value="Unassembled WGS sequence"/>
</dbReference>
<accession>A0A0C9XK49</accession>
<organism evidence="1 2">
    <name type="scientific">Laccaria amethystina LaAM-08-1</name>
    <dbReference type="NCBI Taxonomy" id="1095629"/>
    <lineage>
        <taxon>Eukaryota</taxon>
        <taxon>Fungi</taxon>
        <taxon>Dikarya</taxon>
        <taxon>Basidiomycota</taxon>
        <taxon>Agaricomycotina</taxon>
        <taxon>Agaricomycetes</taxon>
        <taxon>Agaricomycetidae</taxon>
        <taxon>Agaricales</taxon>
        <taxon>Agaricineae</taxon>
        <taxon>Hydnangiaceae</taxon>
        <taxon>Laccaria</taxon>
    </lineage>
</organism>
<keyword evidence="2" id="KW-1185">Reference proteome</keyword>
<sequence length="61" mass="7404">MYIKLNGQTGRTRIEAGGCYVRHSYSLVMYIITRSIFPRTEKLYTHRCRFKICVEWFYFQA</sequence>